<organism evidence="1 2">
    <name type="scientific">Gossypium stocksii</name>
    <dbReference type="NCBI Taxonomy" id="47602"/>
    <lineage>
        <taxon>Eukaryota</taxon>
        <taxon>Viridiplantae</taxon>
        <taxon>Streptophyta</taxon>
        <taxon>Embryophyta</taxon>
        <taxon>Tracheophyta</taxon>
        <taxon>Spermatophyta</taxon>
        <taxon>Magnoliopsida</taxon>
        <taxon>eudicotyledons</taxon>
        <taxon>Gunneridae</taxon>
        <taxon>Pentapetalae</taxon>
        <taxon>rosids</taxon>
        <taxon>malvids</taxon>
        <taxon>Malvales</taxon>
        <taxon>Malvaceae</taxon>
        <taxon>Malvoideae</taxon>
        <taxon>Gossypium</taxon>
    </lineage>
</organism>
<dbReference type="Proteomes" id="UP000828251">
    <property type="component" value="Unassembled WGS sequence"/>
</dbReference>
<dbReference type="EMBL" id="JAIQCV010000011">
    <property type="protein sequence ID" value="KAH1047154.1"/>
    <property type="molecule type" value="Genomic_DNA"/>
</dbReference>
<proteinExistence type="predicted"/>
<reference evidence="1 2" key="1">
    <citation type="journal article" date="2021" name="Plant Biotechnol. J.">
        <title>Multi-omics assisted identification of the key and species-specific regulatory components of drought-tolerant mechanisms in Gossypium stocksii.</title>
        <authorList>
            <person name="Yu D."/>
            <person name="Ke L."/>
            <person name="Zhang D."/>
            <person name="Wu Y."/>
            <person name="Sun Y."/>
            <person name="Mei J."/>
            <person name="Sun J."/>
            <person name="Sun Y."/>
        </authorList>
    </citation>
    <scope>NUCLEOTIDE SEQUENCE [LARGE SCALE GENOMIC DNA]</scope>
    <source>
        <strain evidence="2">cv. E1</strain>
        <tissue evidence="1">Leaf</tissue>
    </source>
</reference>
<evidence type="ECO:0008006" key="3">
    <source>
        <dbReference type="Google" id="ProtNLM"/>
    </source>
</evidence>
<name>A0A9D3ULP8_9ROSI</name>
<comment type="caution">
    <text evidence="1">The sequence shown here is derived from an EMBL/GenBank/DDBJ whole genome shotgun (WGS) entry which is preliminary data.</text>
</comment>
<evidence type="ECO:0000313" key="1">
    <source>
        <dbReference type="EMBL" id="KAH1047154.1"/>
    </source>
</evidence>
<evidence type="ECO:0000313" key="2">
    <source>
        <dbReference type="Proteomes" id="UP000828251"/>
    </source>
</evidence>
<sequence>MEKDLANLKLLNEEEKAFPEEATIVDRSYQFCLDLPPELMTETMAKQFGEFLGKFLEYDTSILTLGFKRFMGIHVRLDVSTLLKQKKKIQIGKEMTVYARFQYEKLCLFRLIYGKLGHGENYCPFHLWTEPANIVFGWDISLRAVVRQRNTVVSRWLCQADGSEWSNKNMKGNN</sequence>
<protein>
    <recommendedName>
        <fullName evidence="3">DUF4283 domain-containing protein</fullName>
    </recommendedName>
</protein>
<dbReference type="AlphaFoldDB" id="A0A9D3ULP8"/>
<accession>A0A9D3ULP8</accession>
<dbReference type="OrthoDB" id="1000626at2759"/>
<keyword evidence="2" id="KW-1185">Reference proteome</keyword>
<gene>
    <name evidence="1" type="ORF">J1N35_037938</name>
</gene>